<feature type="transmembrane region" description="Helical" evidence="7">
    <location>
        <begin position="12"/>
        <end position="35"/>
    </location>
</feature>
<feature type="transmembrane region" description="Helical" evidence="7">
    <location>
        <begin position="107"/>
        <end position="128"/>
    </location>
</feature>
<dbReference type="AlphaFoldDB" id="A0A3A9ATN0"/>
<keyword evidence="4 7" id="KW-0812">Transmembrane</keyword>
<dbReference type="Gene3D" id="1.10.3720.10">
    <property type="entry name" value="MetI-like"/>
    <property type="match status" value="1"/>
</dbReference>
<protein>
    <submittedName>
        <fullName evidence="9">Carbohydrate ABC transporter permease</fullName>
    </submittedName>
</protein>
<evidence type="ECO:0000259" key="8">
    <source>
        <dbReference type="PROSITE" id="PS50928"/>
    </source>
</evidence>
<evidence type="ECO:0000256" key="7">
    <source>
        <dbReference type="RuleBase" id="RU363032"/>
    </source>
</evidence>
<dbReference type="InterPro" id="IPR000515">
    <property type="entry name" value="MetI-like"/>
</dbReference>
<feature type="transmembrane region" description="Helical" evidence="7">
    <location>
        <begin position="140"/>
        <end position="161"/>
    </location>
</feature>
<keyword evidence="3" id="KW-1003">Cell membrane</keyword>
<comment type="subcellular location">
    <subcellularLocation>
        <location evidence="1 7">Cell membrane</location>
        <topology evidence="1 7">Multi-pass membrane protein</topology>
    </subcellularLocation>
</comment>
<dbReference type="PROSITE" id="PS50928">
    <property type="entry name" value="ABC_TM1"/>
    <property type="match status" value="1"/>
</dbReference>
<dbReference type="RefSeq" id="WP_120470190.1">
    <property type="nucleotide sequence ID" value="NZ_CATAJS010000006.1"/>
</dbReference>
<comment type="caution">
    <text evidence="9">The sequence shown here is derived from an EMBL/GenBank/DDBJ whole genome shotgun (WGS) entry which is preliminary data.</text>
</comment>
<feature type="domain" description="ABC transmembrane type-1" evidence="8">
    <location>
        <begin position="70"/>
        <end position="263"/>
    </location>
</feature>
<proteinExistence type="inferred from homology"/>
<evidence type="ECO:0000256" key="2">
    <source>
        <dbReference type="ARBA" id="ARBA00022448"/>
    </source>
</evidence>
<gene>
    <name evidence="9" type="ORF">D7V94_12355</name>
</gene>
<dbReference type="GO" id="GO:0005886">
    <property type="term" value="C:plasma membrane"/>
    <property type="evidence" value="ECO:0007669"/>
    <property type="project" value="UniProtKB-SubCell"/>
</dbReference>
<evidence type="ECO:0000256" key="4">
    <source>
        <dbReference type="ARBA" id="ARBA00022692"/>
    </source>
</evidence>
<dbReference type="Pfam" id="PF00528">
    <property type="entry name" value="BPD_transp_1"/>
    <property type="match status" value="1"/>
</dbReference>
<keyword evidence="2 7" id="KW-0813">Transport</keyword>
<evidence type="ECO:0000256" key="6">
    <source>
        <dbReference type="ARBA" id="ARBA00023136"/>
    </source>
</evidence>
<dbReference type="PANTHER" id="PTHR43744:SF8">
    <property type="entry name" value="SN-GLYCEROL-3-PHOSPHATE TRANSPORT SYSTEM PERMEASE PROTEIN UGPE"/>
    <property type="match status" value="1"/>
</dbReference>
<evidence type="ECO:0000256" key="3">
    <source>
        <dbReference type="ARBA" id="ARBA00022475"/>
    </source>
</evidence>
<evidence type="ECO:0000313" key="10">
    <source>
        <dbReference type="Proteomes" id="UP000280696"/>
    </source>
</evidence>
<dbReference type="OrthoDB" id="153186at2"/>
<keyword evidence="5 7" id="KW-1133">Transmembrane helix</keyword>
<keyword evidence="6 7" id="KW-0472">Membrane</keyword>
<comment type="similarity">
    <text evidence="7">Belongs to the binding-protein-dependent transport system permease family.</text>
</comment>
<feature type="transmembrane region" description="Helical" evidence="7">
    <location>
        <begin position="66"/>
        <end position="87"/>
    </location>
</feature>
<dbReference type="GO" id="GO:0055085">
    <property type="term" value="P:transmembrane transport"/>
    <property type="evidence" value="ECO:0007669"/>
    <property type="project" value="InterPro"/>
</dbReference>
<dbReference type="Proteomes" id="UP000280696">
    <property type="component" value="Unassembled WGS sequence"/>
</dbReference>
<reference evidence="9 10" key="1">
    <citation type="submission" date="2018-09" db="EMBL/GenBank/DDBJ databases">
        <title>Murine metabolic-syndrome-specific gut microbial biobank.</title>
        <authorList>
            <person name="Liu C."/>
        </authorList>
    </citation>
    <scope>NUCLEOTIDE SEQUENCE [LARGE SCALE GENOMIC DNA]</scope>
    <source>
        <strain evidence="9 10">0.1xD8-82</strain>
    </source>
</reference>
<evidence type="ECO:0000256" key="5">
    <source>
        <dbReference type="ARBA" id="ARBA00022989"/>
    </source>
</evidence>
<dbReference type="PANTHER" id="PTHR43744">
    <property type="entry name" value="ABC TRANSPORTER PERMEASE PROTEIN MG189-RELATED-RELATED"/>
    <property type="match status" value="1"/>
</dbReference>
<dbReference type="EMBL" id="RAYQ01000012">
    <property type="protein sequence ID" value="RKI90903.1"/>
    <property type="molecule type" value="Genomic_DNA"/>
</dbReference>
<name>A0A3A9ATN0_9FIRM</name>
<sequence>MVEGRKQNNVLTYILLVLGIMLIILPLYVTFVTAFKSDAQSSKSFFTLPIPIYLESFKEVLTNERYWKAFINTVYITAIVLAGNIIIMPSMSYAVARKMPTSMGYRLVYYFLLLGIFIPFQVKMMPLVKLLSALNMMNPTGLAILCISSSTCESVFLFVGYMGAIPPDMEEAAWIDGAGTLRTYSSVVFPLLKPMLATVLIKQGLWIWNDFMLPLITLNRGWQDWTLTLFQYNFQTEYSINYSLTFATFVASMLPLLIFYCFMQKSIIGGLTSGAVKS</sequence>
<dbReference type="CDD" id="cd06261">
    <property type="entry name" value="TM_PBP2"/>
    <property type="match status" value="1"/>
</dbReference>
<keyword evidence="10" id="KW-1185">Reference proteome</keyword>
<accession>A0A3A9ATN0</accession>
<organism evidence="9 10">
    <name type="scientific">Parablautia intestinalis</name>
    <dbReference type="NCBI Taxonomy" id="2320100"/>
    <lineage>
        <taxon>Bacteria</taxon>
        <taxon>Bacillati</taxon>
        <taxon>Bacillota</taxon>
        <taxon>Clostridia</taxon>
        <taxon>Lachnospirales</taxon>
        <taxon>Lachnospiraceae</taxon>
        <taxon>Parablautia</taxon>
    </lineage>
</organism>
<feature type="transmembrane region" description="Helical" evidence="7">
    <location>
        <begin position="242"/>
        <end position="263"/>
    </location>
</feature>
<dbReference type="InterPro" id="IPR035906">
    <property type="entry name" value="MetI-like_sf"/>
</dbReference>
<evidence type="ECO:0000256" key="1">
    <source>
        <dbReference type="ARBA" id="ARBA00004651"/>
    </source>
</evidence>
<evidence type="ECO:0000313" key="9">
    <source>
        <dbReference type="EMBL" id="RKI90903.1"/>
    </source>
</evidence>
<dbReference type="SUPFAM" id="SSF161098">
    <property type="entry name" value="MetI-like"/>
    <property type="match status" value="1"/>
</dbReference>